<dbReference type="RefSeq" id="WP_382165104.1">
    <property type="nucleotide sequence ID" value="NZ_JBHTBR010000002.1"/>
</dbReference>
<evidence type="ECO:0000256" key="1">
    <source>
        <dbReference type="SAM" id="Phobius"/>
    </source>
</evidence>
<evidence type="ECO:0000313" key="3">
    <source>
        <dbReference type="Proteomes" id="UP001596492"/>
    </source>
</evidence>
<gene>
    <name evidence="2" type="ORF">ACFQS8_01675</name>
</gene>
<feature type="transmembrane region" description="Helical" evidence="1">
    <location>
        <begin position="143"/>
        <end position="162"/>
    </location>
</feature>
<organism evidence="2 3">
    <name type="scientific">Hirschia litorea</name>
    <dbReference type="NCBI Taxonomy" id="1199156"/>
    <lineage>
        <taxon>Bacteria</taxon>
        <taxon>Pseudomonadati</taxon>
        <taxon>Pseudomonadota</taxon>
        <taxon>Alphaproteobacteria</taxon>
        <taxon>Hyphomonadales</taxon>
        <taxon>Hyphomonadaceae</taxon>
        <taxon>Hirschia</taxon>
    </lineage>
</organism>
<keyword evidence="1" id="KW-0472">Membrane</keyword>
<keyword evidence="1" id="KW-0812">Transmembrane</keyword>
<accession>A0ABW2IGZ3</accession>
<dbReference type="EMBL" id="JBHTBR010000002">
    <property type="protein sequence ID" value="MFC7290313.1"/>
    <property type="molecule type" value="Genomic_DNA"/>
</dbReference>
<feature type="transmembrane region" description="Helical" evidence="1">
    <location>
        <begin position="198"/>
        <end position="216"/>
    </location>
</feature>
<reference evidence="3" key="1">
    <citation type="journal article" date="2019" name="Int. J. Syst. Evol. Microbiol.">
        <title>The Global Catalogue of Microorganisms (GCM) 10K type strain sequencing project: providing services to taxonomists for standard genome sequencing and annotation.</title>
        <authorList>
            <consortium name="The Broad Institute Genomics Platform"/>
            <consortium name="The Broad Institute Genome Sequencing Center for Infectious Disease"/>
            <person name="Wu L."/>
            <person name="Ma J."/>
        </authorList>
    </citation>
    <scope>NUCLEOTIDE SEQUENCE [LARGE SCALE GENOMIC DNA]</scope>
    <source>
        <strain evidence="3">CCUG 51308</strain>
    </source>
</reference>
<feature type="transmembrane region" description="Helical" evidence="1">
    <location>
        <begin position="6"/>
        <end position="33"/>
    </location>
</feature>
<name>A0ABW2IGZ3_9PROT</name>
<protein>
    <recommendedName>
        <fullName evidence="4">Copper resistance protein D domain-containing protein</fullName>
    </recommendedName>
</protein>
<comment type="caution">
    <text evidence="2">The sequence shown here is derived from an EMBL/GenBank/DDBJ whole genome shotgun (WGS) entry which is preliminary data.</text>
</comment>
<proteinExistence type="predicted"/>
<keyword evidence="1" id="KW-1133">Transmembrane helix</keyword>
<sequence>MPIEALFTLLHVLVFVYWLGGDLGAFYTSRFLIKPDISREQRLLALKVVNDVDMAPRSAIILALPTGLIVAQAKGWLAISPLLLTAVILVSLAWLILAWKLHLDHGKSPKLFKNLDMVLRHGALLGLIVFAIAGFMAKLDIPMFLSIKMLILAGCISLGLFIRKVLIPLGPAIGKLIQSNSENAQNQIADTLNRARPLVVGIWTLLLAAALMGLWMPTSF</sequence>
<dbReference type="Proteomes" id="UP001596492">
    <property type="component" value="Unassembled WGS sequence"/>
</dbReference>
<feature type="transmembrane region" description="Helical" evidence="1">
    <location>
        <begin position="118"/>
        <end position="137"/>
    </location>
</feature>
<keyword evidence="3" id="KW-1185">Reference proteome</keyword>
<feature type="transmembrane region" description="Helical" evidence="1">
    <location>
        <begin position="77"/>
        <end position="97"/>
    </location>
</feature>
<evidence type="ECO:0000313" key="2">
    <source>
        <dbReference type="EMBL" id="MFC7290313.1"/>
    </source>
</evidence>
<evidence type="ECO:0008006" key="4">
    <source>
        <dbReference type="Google" id="ProtNLM"/>
    </source>
</evidence>